<protein>
    <submittedName>
        <fullName evidence="1">Uncharacterized protein</fullName>
    </submittedName>
</protein>
<evidence type="ECO:0000313" key="1">
    <source>
        <dbReference type="EMBL" id="CAD8148226.1"/>
    </source>
</evidence>
<keyword evidence="2" id="KW-1185">Reference proteome</keyword>
<dbReference type="AlphaFoldDB" id="A0A8S1TAF2"/>
<evidence type="ECO:0000313" key="2">
    <source>
        <dbReference type="Proteomes" id="UP000689195"/>
    </source>
</evidence>
<dbReference type="OrthoDB" id="10258956at2759"/>
<dbReference type="EMBL" id="CAJJDO010000017">
    <property type="protein sequence ID" value="CAD8148226.1"/>
    <property type="molecule type" value="Genomic_DNA"/>
</dbReference>
<proteinExistence type="predicted"/>
<sequence>MEERIKLKLAILQIQKHYTFDEVLFLERAKGVDKDYYIAKFPLKKFYRRYSIQEE</sequence>
<organism evidence="1 2">
    <name type="scientific">Paramecium pentaurelia</name>
    <dbReference type="NCBI Taxonomy" id="43138"/>
    <lineage>
        <taxon>Eukaryota</taxon>
        <taxon>Sar</taxon>
        <taxon>Alveolata</taxon>
        <taxon>Ciliophora</taxon>
        <taxon>Intramacronucleata</taxon>
        <taxon>Oligohymenophorea</taxon>
        <taxon>Peniculida</taxon>
        <taxon>Parameciidae</taxon>
        <taxon>Paramecium</taxon>
    </lineage>
</organism>
<name>A0A8S1TAF2_9CILI</name>
<reference evidence="1" key="1">
    <citation type="submission" date="2021-01" db="EMBL/GenBank/DDBJ databases">
        <authorList>
            <consortium name="Genoscope - CEA"/>
            <person name="William W."/>
        </authorList>
    </citation>
    <scope>NUCLEOTIDE SEQUENCE</scope>
</reference>
<comment type="caution">
    <text evidence="1">The sequence shown here is derived from an EMBL/GenBank/DDBJ whole genome shotgun (WGS) entry which is preliminary data.</text>
</comment>
<gene>
    <name evidence="1" type="ORF">PPENT_87.1.T0170369</name>
</gene>
<dbReference type="Proteomes" id="UP000689195">
    <property type="component" value="Unassembled WGS sequence"/>
</dbReference>
<accession>A0A8S1TAF2</accession>